<feature type="transmembrane region" description="Helical" evidence="7">
    <location>
        <begin position="227"/>
        <end position="248"/>
    </location>
</feature>
<sequence>MLLLLANLIAVLLFLLCPWWVLKREFGGAGVLAGTFGLLDPQNLGIPDTLAVGWIPGFSWAWVLLALGSSLALLIRERQLRARWLYSLGIAGLLLFGLGLLRFYGAIGAVNGVALAEGILPARLPLRRFSPSLASYASLAYALLLLLLGRLQLPGGKAFLVRRRQIVVPLSALGLAVAVGALVVWMLRPGLGASPDLTPFLNLTTKLDLITYTFQLLFSPLTHWSGLFQSLLLATPLIFTGLAVAFGFQAGLFNIGAPGQLTMGAIATMLVGVYVPGPGWLTLPLSILAAAAGGAFWGGIPGWLKARFGTHEVINTIMMNYIAASIFLFLISANQYRFFGYPVTLPFKAPGPEARSYEIRPESRIPTLLELLGLQGSGAGELSWAWPLALVAGVGVYLLWKGVSIQKRLIASLGAGVLGYLLGGILPGWPVEVPAGLAAIRLNGAFLIALLAVAVVNVYLWRTIEGYELRAMGLSPKAAEYAGVNLGQKRILAMAVSGALAGLAATHYVLGAGIEEYRLKQSLPANVGFDGIAVALMGQNSPLGITLTALLFGVLLTGGLQLNLELGISRELVTTLQALIVLFIAAGGLLPTYFTDPLQAAQVEMDAQRAMTSPVEKEGIPESNPPSAPQPQS</sequence>
<keyword evidence="4 7" id="KW-1133">Transmembrane helix</keyword>
<organism evidence="8 9">
    <name type="scientific">Thermostichus vulcanus str. 'Rupite'</name>
    <dbReference type="NCBI Taxonomy" id="2813851"/>
    <lineage>
        <taxon>Bacteria</taxon>
        <taxon>Bacillati</taxon>
        <taxon>Cyanobacteriota</taxon>
        <taxon>Cyanophyceae</taxon>
        <taxon>Thermostichales</taxon>
        <taxon>Thermostichaceae</taxon>
        <taxon>Thermostichus</taxon>
    </lineage>
</organism>
<name>A0ABT0CA04_THEVL</name>
<comment type="subcellular location">
    <subcellularLocation>
        <location evidence="1">Cell membrane</location>
        <topology evidence="1">Multi-pass membrane protein</topology>
    </subcellularLocation>
</comment>
<dbReference type="PANTHER" id="PTHR47089:SF1">
    <property type="entry name" value="GUANOSINE ABC TRANSPORTER PERMEASE PROTEIN NUPP"/>
    <property type="match status" value="1"/>
</dbReference>
<feature type="region of interest" description="Disordered" evidence="6">
    <location>
        <begin position="606"/>
        <end position="633"/>
    </location>
</feature>
<feature type="compositionally biased region" description="Pro residues" evidence="6">
    <location>
        <begin position="623"/>
        <end position="633"/>
    </location>
</feature>
<dbReference type="EMBL" id="JAFIRA010000012">
    <property type="protein sequence ID" value="MCJ2542547.1"/>
    <property type="molecule type" value="Genomic_DNA"/>
</dbReference>
<feature type="transmembrane region" description="Helical" evidence="7">
    <location>
        <begin position="165"/>
        <end position="187"/>
    </location>
</feature>
<accession>A0ABT0CA04</accession>
<proteinExistence type="predicted"/>
<feature type="transmembrane region" description="Helical" evidence="7">
    <location>
        <begin position="316"/>
        <end position="336"/>
    </location>
</feature>
<evidence type="ECO:0000256" key="7">
    <source>
        <dbReference type="SAM" id="Phobius"/>
    </source>
</evidence>
<feature type="transmembrane region" description="Helical" evidence="7">
    <location>
        <begin position="84"/>
        <end position="105"/>
    </location>
</feature>
<evidence type="ECO:0000256" key="3">
    <source>
        <dbReference type="ARBA" id="ARBA00022692"/>
    </source>
</evidence>
<feature type="transmembrane region" description="Helical" evidence="7">
    <location>
        <begin position="543"/>
        <end position="564"/>
    </location>
</feature>
<comment type="caution">
    <text evidence="8">The sequence shown here is derived from an EMBL/GenBank/DDBJ whole genome shotgun (WGS) entry which is preliminary data.</text>
</comment>
<feature type="transmembrane region" description="Helical" evidence="7">
    <location>
        <begin position="384"/>
        <end position="400"/>
    </location>
</feature>
<dbReference type="CDD" id="cd06580">
    <property type="entry name" value="TM_PBP1_transp_TpRbsC_like"/>
    <property type="match status" value="1"/>
</dbReference>
<dbReference type="InterPro" id="IPR001851">
    <property type="entry name" value="ABC_transp_permease"/>
</dbReference>
<feature type="transmembrane region" description="Helical" evidence="7">
    <location>
        <begin position="435"/>
        <end position="460"/>
    </location>
</feature>
<keyword evidence="3 7" id="KW-0812">Transmembrane</keyword>
<evidence type="ECO:0000313" key="8">
    <source>
        <dbReference type="EMBL" id="MCJ2542547.1"/>
    </source>
</evidence>
<evidence type="ECO:0000256" key="4">
    <source>
        <dbReference type="ARBA" id="ARBA00022989"/>
    </source>
</evidence>
<evidence type="ECO:0000256" key="1">
    <source>
        <dbReference type="ARBA" id="ARBA00004651"/>
    </source>
</evidence>
<feature type="transmembrane region" description="Helical" evidence="7">
    <location>
        <begin position="491"/>
        <end position="510"/>
    </location>
</feature>
<keyword evidence="5 7" id="KW-0472">Membrane</keyword>
<dbReference type="RefSeq" id="WP_244349823.1">
    <property type="nucleotide sequence ID" value="NZ_JAFIRA010000012.1"/>
</dbReference>
<dbReference type="Proteomes" id="UP000830835">
    <property type="component" value="Unassembled WGS sequence"/>
</dbReference>
<evidence type="ECO:0000256" key="2">
    <source>
        <dbReference type="ARBA" id="ARBA00022475"/>
    </source>
</evidence>
<feature type="transmembrane region" description="Helical" evidence="7">
    <location>
        <begin position="57"/>
        <end position="75"/>
    </location>
</feature>
<feature type="transmembrane region" description="Helical" evidence="7">
    <location>
        <begin position="255"/>
        <end position="275"/>
    </location>
</feature>
<keyword evidence="2" id="KW-1003">Cell membrane</keyword>
<reference evidence="8" key="1">
    <citation type="submission" date="2021-02" db="EMBL/GenBank/DDBJ databases">
        <title>The CRISPR/cas machinery reduction and long-range gene transfer in the hot spring cyanobacterium Synechococcus.</title>
        <authorList>
            <person name="Dvorak P."/>
            <person name="Jahodarova E."/>
            <person name="Hasler P."/>
            <person name="Poulickova A."/>
        </authorList>
    </citation>
    <scope>NUCLEOTIDE SEQUENCE</scope>
    <source>
        <strain evidence="8">Rupite</strain>
    </source>
</reference>
<evidence type="ECO:0000313" key="9">
    <source>
        <dbReference type="Proteomes" id="UP000830835"/>
    </source>
</evidence>
<protein>
    <submittedName>
        <fullName evidence="8">ABC transporter permease</fullName>
    </submittedName>
</protein>
<evidence type="ECO:0000256" key="5">
    <source>
        <dbReference type="ARBA" id="ARBA00023136"/>
    </source>
</evidence>
<feature type="transmembrane region" description="Helical" evidence="7">
    <location>
        <begin position="133"/>
        <end position="153"/>
    </location>
</feature>
<keyword evidence="9" id="KW-1185">Reference proteome</keyword>
<dbReference type="Pfam" id="PF02653">
    <property type="entry name" value="BPD_transp_2"/>
    <property type="match status" value="2"/>
</dbReference>
<feature type="transmembrane region" description="Helical" evidence="7">
    <location>
        <begin position="576"/>
        <end position="594"/>
    </location>
</feature>
<feature type="transmembrane region" description="Helical" evidence="7">
    <location>
        <begin position="281"/>
        <end position="304"/>
    </location>
</feature>
<gene>
    <name evidence="8" type="ORF">JX360_06450</name>
</gene>
<evidence type="ECO:0000256" key="6">
    <source>
        <dbReference type="SAM" id="MobiDB-lite"/>
    </source>
</evidence>
<dbReference type="PANTHER" id="PTHR47089">
    <property type="entry name" value="ABC TRANSPORTER, PERMEASE PROTEIN"/>
    <property type="match status" value="1"/>
</dbReference>
<feature type="transmembrane region" description="Helical" evidence="7">
    <location>
        <begin position="409"/>
        <end position="429"/>
    </location>
</feature>